<evidence type="ECO:0000259" key="1">
    <source>
        <dbReference type="Pfam" id="PF11860"/>
    </source>
</evidence>
<proteinExistence type="predicted"/>
<gene>
    <name evidence="2" type="ORF">FAM09_23080</name>
</gene>
<feature type="domain" description="N-acetylmuramidase" evidence="1">
    <location>
        <begin position="26"/>
        <end position="186"/>
    </location>
</feature>
<dbReference type="AlphaFoldDB" id="A0A4S8HI50"/>
<organism evidence="2 3">
    <name type="scientific">Niastella caeni</name>
    <dbReference type="NCBI Taxonomy" id="2569763"/>
    <lineage>
        <taxon>Bacteria</taxon>
        <taxon>Pseudomonadati</taxon>
        <taxon>Bacteroidota</taxon>
        <taxon>Chitinophagia</taxon>
        <taxon>Chitinophagales</taxon>
        <taxon>Chitinophagaceae</taxon>
        <taxon>Niastella</taxon>
    </lineage>
</organism>
<dbReference type="OrthoDB" id="1523598at2"/>
<dbReference type="Pfam" id="PF11860">
    <property type="entry name" value="Muramidase"/>
    <property type="match status" value="1"/>
</dbReference>
<dbReference type="Proteomes" id="UP000306918">
    <property type="component" value="Unassembled WGS sequence"/>
</dbReference>
<evidence type="ECO:0000313" key="3">
    <source>
        <dbReference type="Proteomes" id="UP000306918"/>
    </source>
</evidence>
<reference evidence="2 3" key="1">
    <citation type="submission" date="2019-04" db="EMBL/GenBank/DDBJ databases">
        <title>Niastella caeni sp. nov., isolated from activated sludge.</title>
        <authorList>
            <person name="Sheng M."/>
        </authorList>
    </citation>
    <scope>NUCLEOTIDE SEQUENCE [LARGE SCALE GENOMIC DNA]</scope>
    <source>
        <strain evidence="2 3">HX-2-15</strain>
    </source>
</reference>
<dbReference type="InterPro" id="IPR024408">
    <property type="entry name" value="Muramidase"/>
</dbReference>
<keyword evidence="3" id="KW-1185">Reference proteome</keyword>
<dbReference type="EMBL" id="STFF01000007">
    <property type="protein sequence ID" value="THU34880.1"/>
    <property type="molecule type" value="Genomic_DNA"/>
</dbReference>
<accession>A0A4S8HI50</accession>
<sequence length="191" mass="22041">MGIDTGKLLTNAQINDLAVNNGYEYRVLKSIIQVESGQHGFHPVTGKIIIQFEPSWFKRLYKGWAGETRHITWQSNKVGNQNAEWKAFNSAFAVNADAAMKSTSIGMMQLMGFHYAETGFKKVGDMWDFAKESEYNQVLLAIKWIKTVRSLDLAIKNKDWQKIAYYYNGANYRSFRYDTRLFSAYRLTGDY</sequence>
<dbReference type="RefSeq" id="WP_136579523.1">
    <property type="nucleotide sequence ID" value="NZ_STFF01000007.1"/>
</dbReference>
<evidence type="ECO:0000313" key="2">
    <source>
        <dbReference type="EMBL" id="THU34880.1"/>
    </source>
</evidence>
<protein>
    <submittedName>
        <fullName evidence="2">N-acetylmuramidase family protein</fullName>
    </submittedName>
</protein>
<name>A0A4S8HI50_9BACT</name>
<comment type="caution">
    <text evidence="2">The sequence shown here is derived from an EMBL/GenBank/DDBJ whole genome shotgun (WGS) entry which is preliminary data.</text>
</comment>